<comment type="caution">
    <text evidence="2">The sequence shown here is derived from an EMBL/GenBank/DDBJ whole genome shotgun (WGS) entry which is preliminary data.</text>
</comment>
<keyword evidence="3" id="KW-1185">Reference proteome</keyword>
<name>A0A5N5T5P9_9CRUS</name>
<feature type="region of interest" description="Disordered" evidence="1">
    <location>
        <begin position="42"/>
        <end position="63"/>
    </location>
</feature>
<sequence>MKFGSGEADPRQDIPKTRGTSLVGGAKESQIKRDVLFSHYNERKKSPNFGHRGTMVPSPPDIWPPNGVKKKLVEIFVKKYTK</sequence>
<dbReference type="Proteomes" id="UP000326759">
    <property type="component" value="Unassembled WGS sequence"/>
</dbReference>
<accession>A0A5N5T5P9</accession>
<evidence type="ECO:0000256" key="1">
    <source>
        <dbReference type="SAM" id="MobiDB-lite"/>
    </source>
</evidence>
<protein>
    <submittedName>
        <fullName evidence="2">Uncharacterized protein</fullName>
    </submittedName>
</protein>
<feature type="region of interest" description="Disordered" evidence="1">
    <location>
        <begin position="1"/>
        <end position="28"/>
    </location>
</feature>
<gene>
    <name evidence="2" type="ORF">Anas_00428</name>
</gene>
<evidence type="ECO:0000313" key="3">
    <source>
        <dbReference type="Proteomes" id="UP000326759"/>
    </source>
</evidence>
<dbReference type="EMBL" id="SEYY01010983">
    <property type="protein sequence ID" value="KAB7501318.1"/>
    <property type="molecule type" value="Genomic_DNA"/>
</dbReference>
<reference evidence="2 3" key="1">
    <citation type="journal article" date="2019" name="PLoS Biol.">
        <title>Sex chromosomes control vertical transmission of feminizing Wolbachia symbionts in an isopod.</title>
        <authorList>
            <person name="Becking T."/>
            <person name="Chebbi M.A."/>
            <person name="Giraud I."/>
            <person name="Moumen B."/>
            <person name="Laverre T."/>
            <person name="Caubet Y."/>
            <person name="Peccoud J."/>
            <person name="Gilbert C."/>
            <person name="Cordaux R."/>
        </authorList>
    </citation>
    <scope>NUCLEOTIDE SEQUENCE [LARGE SCALE GENOMIC DNA]</scope>
    <source>
        <strain evidence="2">ANa2</strain>
        <tissue evidence="2">Whole body excluding digestive tract and cuticle</tissue>
    </source>
</reference>
<proteinExistence type="predicted"/>
<organism evidence="2 3">
    <name type="scientific">Armadillidium nasatum</name>
    <dbReference type="NCBI Taxonomy" id="96803"/>
    <lineage>
        <taxon>Eukaryota</taxon>
        <taxon>Metazoa</taxon>
        <taxon>Ecdysozoa</taxon>
        <taxon>Arthropoda</taxon>
        <taxon>Crustacea</taxon>
        <taxon>Multicrustacea</taxon>
        <taxon>Malacostraca</taxon>
        <taxon>Eumalacostraca</taxon>
        <taxon>Peracarida</taxon>
        <taxon>Isopoda</taxon>
        <taxon>Oniscidea</taxon>
        <taxon>Crinocheta</taxon>
        <taxon>Armadillidiidae</taxon>
        <taxon>Armadillidium</taxon>
    </lineage>
</organism>
<dbReference type="AlphaFoldDB" id="A0A5N5T5P9"/>
<evidence type="ECO:0000313" key="2">
    <source>
        <dbReference type="EMBL" id="KAB7501318.1"/>
    </source>
</evidence>